<feature type="transmembrane region" description="Helical" evidence="1">
    <location>
        <begin position="445"/>
        <end position="465"/>
    </location>
</feature>
<dbReference type="Pfam" id="PF21534">
    <property type="entry name" value="Rost"/>
    <property type="match status" value="2"/>
</dbReference>
<proteinExistence type="predicted"/>
<keyword evidence="1" id="KW-0812">Transmembrane</keyword>
<dbReference type="PANTHER" id="PTHR12242:SF1">
    <property type="entry name" value="MYND-TYPE DOMAIN-CONTAINING PROTEIN"/>
    <property type="match status" value="1"/>
</dbReference>
<protein>
    <recommendedName>
        <fullName evidence="4">Protein rolling stone</fullName>
    </recommendedName>
</protein>
<dbReference type="AlphaFoldDB" id="A0A3M6V6I3"/>
<dbReference type="InterPro" id="IPR049352">
    <property type="entry name" value="Rost"/>
</dbReference>
<feature type="transmembrane region" description="Helical" evidence="1">
    <location>
        <begin position="508"/>
        <end position="534"/>
    </location>
</feature>
<organism evidence="2 3">
    <name type="scientific">Pocillopora damicornis</name>
    <name type="common">Cauliflower coral</name>
    <name type="synonym">Millepora damicornis</name>
    <dbReference type="NCBI Taxonomy" id="46731"/>
    <lineage>
        <taxon>Eukaryota</taxon>
        <taxon>Metazoa</taxon>
        <taxon>Cnidaria</taxon>
        <taxon>Anthozoa</taxon>
        <taxon>Hexacorallia</taxon>
        <taxon>Scleractinia</taxon>
        <taxon>Astrocoeniina</taxon>
        <taxon>Pocilloporidae</taxon>
        <taxon>Pocillopora</taxon>
    </lineage>
</organism>
<keyword evidence="3" id="KW-1185">Reference proteome</keyword>
<feature type="transmembrane region" description="Helical" evidence="1">
    <location>
        <begin position="408"/>
        <end position="430"/>
    </location>
</feature>
<dbReference type="PANTHER" id="PTHR12242">
    <property type="entry name" value="OS02G0130600 PROTEIN-RELATED"/>
    <property type="match status" value="1"/>
</dbReference>
<comment type="caution">
    <text evidence="2">The sequence shown here is derived from an EMBL/GenBank/DDBJ whole genome shotgun (WGS) entry which is preliminary data.</text>
</comment>
<dbReference type="GO" id="GO:0016020">
    <property type="term" value="C:membrane"/>
    <property type="evidence" value="ECO:0007669"/>
    <property type="project" value="TreeGrafter"/>
</dbReference>
<sequence>MCGEEFRLRNFKFWHPFQRDFSESRWLSLPVFVTYRVIVTAYNLGWLFYNMYLFGAKLFIYLTNWTFLILNIYFVYATTLSCIALYKDVKKQNEAVPKASGKDGPDEYIEIGTGDDSISTDIHEVDNLRLHHKTFWVIYVISGTAGLWITAGYWTILFENDTVDANNITKHALNSVFMVIDTFLSSIPIRLFHWVYALLYLVIYILFSVFYWLAGGTNNQGKPYIYSALNYGDFPTTTAILLVVFLLVVLPILHLIYFGLTKLRDYFYKKGNLKMCGREFRLRNFKFWHPIYREFCESRWLSLPVFVAYRLIVTAYNLGWLGYNIYVTGAKLFIFLTNWTFLILNIYFVFATTLSCIALHQNRKMLKRPAPIRGSRAGPVEDLEMGPGDNSNGADAHEVDALRWHHKIFWFIYVISATGGVWITAGYWTVLFEDDPVDANNITKHALNSVFMVIDTFLSSIPILLFHWIYPLLYFAIYILFSVVYWLADGTNDKGEPFIYSALNYNDFQLTIGILLVVFLLVVLPILHLILFGLTKLRDYLSEKCRN</sequence>
<accession>A0A3M6V6I3</accession>
<gene>
    <name evidence="2" type="ORF">pdam_00013715</name>
</gene>
<feature type="transmembrane region" description="Helical" evidence="1">
    <location>
        <begin position="339"/>
        <end position="359"/>
    </location>
</feature>
<evidence type="ECO:0000313" key="3">
    <source>
        <dbReference type="Proteomes" id="UP000275408"/>
    </source>
</evidence>
<feature type="transmembrane region" description="Helical" evidence="1">
    <location>
        <begin position="26"/>
        <end position="45"/>
    </location>
</feature>
<feature type="transmembrane region" description="Helical" evidence="1">
    <location>
        <begin position="168"/>
        <end position="187"/>
    </location>
</feature>
<evidence type="ECO:0000256" key="1">
    <source>
        <dbReference type="SAM" id="Phobius"/>
    </source>
</evidence>
<feature type="transmembrane region" description="Helical" evidence="1">
    <location>
        <begin position="65"/>
        <end position="86"/>
    </location>
</feature>
<feature type="transmembrane region" description="Helical" evidence="1">
    <location>
        <begin position="472"/>
        <end position="488"/>
    </location>
</feature>
<dbReference type="Proteomes" id="UP000275408">
    <property type="component" value="Unassembled WGS sequence"/>
</dbReference>
<feature type="transmembrane region" description="Helical" evidence="1">
    <location>
        <begin position="194"/>
        <end position="214"/>
    </location>
</feature>
<name>A0A3M6V6I3_POCDA</name>
<dbReference type="STRING" id="46731.A0A3M6V6I3"/>
<feature type="transmembrane region" description="Helical" evidence="1">
    <location>
        <begin position="234"/>
        <end position="260"/>
    </location>
</feature>
<evidence type="ECO:0000313" key="2">
    <source>
        <dbReference type="EMBL" id="RMX61542.1"/>
    </source>
</evidence>
<evidence type="ECO:0008006" key="4">
    <source>
        <dbReference type="Google" id="ProtNLM"/>
    </source>
</evidence>
<reference evidence="2 3" key="1">
    <citation type="journal article" date="2018" name="Sci. Rep.">
        <title>Comparative analysis of the Pocillopora damicornis genome highlights role of immune system in coral evolution.</title>
        <authorList>
            <person name="Cunning R."/>
            <person name="Bay R.A."/>
            <person name="Gillette P."/>
            <person name="Baker A.C."/>
            <person name="Traylor-Knowles N."/>
        </authorList>
    </citation>
    <scope>NUCLEOTIDE SEQUENCE [LARGE SCALE GENOMIC DNA]</scope>
    <source>
        <strain evidence="2">RSMAS</strain>
        <tissue evidence="2">Whole animal</tissue>
    </source>
</reference>
<feature type="transmembrane region" description="Helical" evidence="1">
    <location>
        <begin position="136"/>
        <end position="156"/>
    </location>
</feature>
<feature type="transmembrane region" description="Helical" evidence="1">
    <location>
        <begin position="300"/>
        <end position="319"/>
    </location>
</feature>
<keyword evidence="1" id="KW-1133">Transmembrane helix</keyword>
<dbReference type="EMBL" id="RCHS01000009">
    <property type="protein sequence ID" value="RMX61542.1"/>
    <property type="molecule type" value="Genomic_DNA"/>
</dbReference>
<keyword evidence="1" id="KW-0472">Membrane</keyword>
<dbReference type="OrthoDB" id="5972831at2759"/>